<dbReference type="PATRIC" id="fig|1397.4.peg.494"/>
<dbReference type="InterPro" id="IPR029044">
    <property type="entry name" value="Nucleotide-diphossugar_trans"/>
</dbReference>
<dbReference type="SUPFAM" id="SSF53448">
    <property type="entry name" value="Nucleotide-diphospho-sugar transferases"/>
    <property type="match status" value="1"/>
</dbReference>
<dbReference type="Pfam" id="PF00483">
    <property type="entry name" value="NTP_transferase"/>
    <property type="match status" value="1"/>
</dbReference>
<keyword evidence="2" id="KW-0808">Transferase</keyword>
<dbReference type="GeneID" id="56348640"/>
<evidence type="ECO:0000259" key="1">
    <source>
        <dbReference type="Pfam" id="PF00483"/>
    </source>
</evidence>
<dbReference type="AlphaFoldDB" id="A0A0J1IJH0"/>
<dbReference type="InterPro" id="IPR005835">
    <property type="entry name" value="NTP_transferase_dom"/>
</dbReference>
<sequence length="248" mass="28567">MKVVILCGGKGMRMRGLTENIPKALADVNGKPIIWHIMKHYSEYGHQEFILPVGYKGDQIKDYFVNSAWRNNNIQIDLANNQYTILEKTEPWTITCIDTGQDTMTGARIKQLEPYMDDDIFLLTYGDGLSDIDLDKLIAFHKEKGKAVTLTGIKKNNQYGVLDIEDGIANRFSEKPILDDWINGGFFVCNKEFFQYLSAQPDCVLEEEPLRKLIEKRELAVYLHEGTWISIDTPKDLEDARKIWKKEQ</sequence>
<dbReference type="Gene3D" id="3.90.550.10">
    <property type="entry name" value="Spore Coat Polysaccharide Biosynthesis Protein SpsA, Chain A"/>
    <property type="match status" value="1"/>
</dbReference>
<protein>
    <submittedName>
        <fullName evidence="2">Glucose-1-phosphate cytidylyltransferase</fullName>
    </submittedName>
</protein>
<keyword evidence="3" id="KW-1185">Reference proteome</keyword>
<dbReference type="InterPro" id="IPR013446">
    <property type="entry name" value="G1P_cyt_trans-like"/>
</dbReference>
<dbReference type="RefSeq" id="WP_047942366.1">
    <property type="nucleotide sequence ID" value="NZ_CP053989.1"/>
</dbReference>
<reference evidence="2 3" key="1">
    <citation type="submission" date="2015-05" db="EMBL/GenBank/DDBJ databases">
        <title>Whole genome sequence and identification of bacterial endophytes from Costus igneus.</title>
        <authorList>
            <person name="Lee Y.P."/>
            <person name="Gan H.M."/>
            <person name="Eng W."/>
            <person name="Wheatley M.S."/>
            <person name="Caraballo A."/>
            <person name="Polter S."/>
            <person name="Savka M.A."/>
            <person name="Hudson A.O."/>
        </authorList>
    </citation>
    <scope>NUCLEOTIDE SEQUENCE [LARGE SCALE GENOMIC DNA]</scope>
    <source>
        <strain evidence="2 3">RIT379</strain>
    </source>
</reference>
<evidence type="ECO:0000313" key="3">
    <source>
        <dbReference type="Proteomes" id="UP000036045"/>
    </source>
</evidence>
<name>A0A0J1IJH0_NIACI</name>
<dbReference type="PANTHER" id="PTHR47183:SF2">
    <property type="entry name" value="GLUCOSE-1-PHOSPHATE CYTIDYLYLTRANSFERASE-RELATED"/>
    <property type="match status" value="1"/>
</dbReference>
<evidence type="ECO:0000313" key="2">
    <source>
        <dbReference type="EMBL" id="KLV26088.1"/>
    </source>
</evidence>
<dbReference type="PANTHER" id="PTHR47183">
    <property type="entry name" value="GLUCOSE-1-PHOSPHATE CYTIDYLYLTRANSFERASE-RELATED"/>
    <property type="match status" value="1"/>
</dbReference>
<comment type="caution">
    <text evidence="2">The sequence shown here is derived from an EMBL/GenBank/DDBJ whole genome shotgun (WGS) entry which is preliminary data.</text>
</comment>
<dbReference type="OrthoDB" id="9801899at2"/>
<dbReference type="Proteomes" id="UP000036045">
    <property type="component" value="Unassembled WGS sequence"/>
</dbReference>
<accession>A0A0J1IJH0</accession>
<keyword evidence="2" id="KW-0548">Nucleotidyltransferase</keyword>
<dbReference type="EMBL" id="LDPH01000010">
    <property type="protein sequence ID" value="KLV26088.1"/>
    <property type="molecule type" value="Genomic_DNA"/>
</dbReference>
<feature type="domain" description="Nucleotidyl transferase" evidence="1">
    <location>
        <begin position="2"/>
        <end position="242"/>
    </location>
</feature>
<organism evidence="2 3">
    <name type="scientific">Niallia circulans</name>
    <name type="common">Bacillus circulans</name>
    <dbReference type="NCBI Taxonomy" id="1397"/>
    <lineage>
        <taxon>Bacteria</taxon>
        <taxon>Bacillati</taxon>
        <taxon>Bacillota</taxon>
        <taxon>Bacilli</taxon>
        <taxon>Bacillales</taxon>
        <taxon>Bacillaceae</taxon>
        <taxon>Niallia</taxon>
    </lineage>
</organism>
<dbReference type="GO" id="GO:0047343">
    <property type="term" value="F:glucose-1-phosphate cytidylyltransferase activity"/>
    <property type="evidence" value="ECO:0007669"/>
    <property type="project" value="InterPro"/>
</dbReference>
<proteinExistence type="predicted"/>
<gene>
    <name evidence="2" type="ORF">ABW02_11995</name>
</gene>